<evidence type="ECO:0000313" key="3">
    <source>
        <dbReference type="Proteomes" id="UP000567872"/>
    </source>
</evidence>
<gene>
    <name evidence="2" type="primary">Erv31_2</name>
    <name evidence="2" type="ORF">ANSSEM_R16057</name>
</gene>
<keyword evidence="1" id="KW-1133">Transmembrane helix</keyword>
<reference evidence="2 3" key="1">
    <citation type="submission" date="2019-09" db="EMBL/GenBank/DDBJ databases">
        <title>Bird 10,000 Genomes (B10K) Project - Family phase.</title>
        <authorList>
            <person name="Zhang G."/>
        </authorList>
    </citation>
    <scope>NUCLEOTIDE SEQUENCE [LARGE SCALE GENOMIC DNA]</scope>
    <source>
        <strain evidence="2">B10K-DU-001-57</strain>
        <tissue evidence="2">Muscle</tissue>
    </source>
</reference>
<dbReference type="PANTHER" id="PTHR10424">
    <property type="entry name" value="VIRAL ENVELOPE PROTEIN"/>
    <property type="match status" value="1"/>
</dbReference>
<dbReference type="EMBL" id="VXAA01005897">
    <property type="protein sequence ID" value="NXI71885.1"/>
    <property type="molecule type" value="Genomic_DNA"/>
</dbReference>
<dbReference type="Gene3D" id="1.10.287.210">
    <property type="match status" value="1"/>
</dbReference>
<feature type="non-terminal residue" evidence="2">
    <location>
        <position position="243"/>
    </location>
</feature>
<dbReference type="Proteomes" id="UP000567872">
    <property type="component" value="Unassembled WGS sequence"/>
</dbReference>
<dbReference type="OrthoDB" id="9115609at2759"/>
<feature type="transmembrane region" description="Helical" evidence="1">
    <location>
        <begin position="225"/>
        <end position="242"/>
    </location>
</feature>
<dbReference type="SUPFAM" id="SSF58069">
    <property type="entry name" value="Virus ectodomain"/>
    <property type="match status" value="1"/>
</dbReference>
<organism evidence="2 3">
    <name type="scientific">Anseranas semipalmata</name>
    <name type="common">Magpie goose</name>
    <name type="synonym">Anas semipalmata</name>
    <dbReference type="NCBI Taxonomy" id="8851"/>
    <lineage>
        <taxon>Eukaryota</taxon>
        <taxon>Metazoa</taxon>
        <taxon>Chordata</taxon>
        <taxon>Craniata</taxon>
        <taxon>Vertebrata</taxon>
        <taxon>Euteleostomi</taxon>
        <taxon>Archelosauria</taxon>
        <taxon>Archosauria</taxon>
        <taxon>Dinosauria</taxon>
        <taxon>Saurischia</taxon>
        <taxon>Theropoda</taxon>
        <taxon>Coelurosauria</taxon>
        <taxon>Aves</taxon>
        <taxon>Neognathae</taxon>
        <taxon>Galloanserae</taxon>
        <taxon>Anseriformes</taxon>
        <taxon>Anseranatidae</taxon>
        <taxon>Anseranas</taxon>
    </lineage>
</organism>
<evidence type="ECO:0000313" key="2">
    <source>
        <dbReference type="EMBL" id="NXI71885.1"/>
    </source>
</evidence>
<comment type="caution">
    <text evidence="2">The sequence shown here is derived from an EMBL/GenBank/DDBJ whole genome shotgun (WGS) entry which is preliminary data.</text>
</comment>
<proteinExistence type="predicted"/>
<sequence length="243" mass="27641">FPMGAIALRGHYRICGSHAYRALPINWTGTCYVGLIRPLFFLMPELEGKGLGIQLYDDLEREKRSIDTSLASRSNQKSGKDEWPPERIIQHYGPATWNPNEVFSGAQEPIYNLNHIIRLQVVFEIITNQTAKALDLLTDQATQIRAAIIQNRVVLNYLLAEEGGICGKLNNSSCCLKIDDNGKVVKEITKGIQKLAHVPVQTWKDINFEWNVWPWLPGPAWVKQTLFYLLLGFILIMMMPCFI</sequence>
<accession>A0A7K9VGS6</accession>
<keyword evidence="3" id="KW-1185">Reference proteome</keyword>
<feature type="non-terminal residue" evidence="2">
    <location>
        <position position="1"/>
    </location>
</feature>
<protein>
    <submittedName>
        <fullName evidence="2">ENR1 protein</fullName>
    </submittedName>
</protein>
<name>A0A7K9VGS6_ANSSE</name>
<dbReference type="AlphaFoldDB" id="A0A7K9VGS6"/>
<dbReference type="InterPro" id="IPR018154">
    <property type="entry name" value="TLV/ENV_coat_polyprotein"/>
</dbReference>
<dbReference type="PANTHER" id="PTHR10424:SF68">
    <property type="entry name" value="ENDOGENOUS RETROVIRUS GROUP 3 MEMBER 1 ENV POLYPROTEIN"/>
    <property type="match status" value="1"/>
</dbReference>
<keyword evidence="1" id="KW-0812">Transmembrane</keyword>
<dbReference type="Pfam" id="PF00429">
    <property type="entry name" value="TLV_coat"/>
    <property type="match status" value="1"/>
</dbReference>
<keyword evidence="1" id="KW-0472">Membrane</keyword>
<evidence type="ECO:0000256" key="1">
    <source>
        <dbReference type="SAM" id="Phobius"/>
    </source>
</evidence>